<name>D2A5X6_TRICA</name>
<dbReference type="AlphaFoldDB" id="D2A5X6"/>
<accession>D2A5X6</accession>
<dbReference type="InParanoid" id="D2A5X6"/>
<keyword evidence="2" id="KW-1185">Reference proteome</keyword>
<dbReference type="Proteomes" id="UP000007266">
    <property type="component" value="Linkage group 6"/>
</dbReference>
<sequence length="101" mass="11817">MARDWPDSNMPHVRVYIWLPNRARPLRPLIRILDQSDGVLRASRKMIDKRVFWSLVRHAAYQRLFSANVITRVPIARLSIRYLDNFCNFDSVVSMAFAGLS</sequence>
<reference evidence="1 2" key="1">
    <citation type="journal article" date="2008" name="Nature">
        <title>The genome of the model beetle and pest Tribolium castaneum.</title>
        <authorList>
            <consortium name="Tribolium Genome Sequencing Consortium"/>
            <person name="Richards S."/>
            <person name="Gibbs R.A."/>
            <person name="Weinstock G.M."/>
            <person name="Brown S.J."/>
            <person name="Denell R."/>
            <person name="Beeman R.W."/>
            <person name="Gibbs R."/>
            <person name="Beeman R.W."/>
            <person name="Brown S.J."/>
            <person name="Bucher G."/>
            <person name="Friedrich M."/>
            <person name="Grimmelikhuijzen C.J."/>
            <person name="Klingler M."/>
            <person name="Lorenzen M."/>
            <person name="Richards S."/>
            <person name="Roth S."/>
            <person name="Schroder R."/>
            <person name="Tautz D."/>
            <person name="Zdobnov E.M."/>
            <person name="Muzny D."/>
            <person name="Gibbs R.A."/>
            <person name="Weinstock G.M."/>
            <person name="Attaway T."/>
            <person name="Bell S."/>
            <person name="Buhay C.J."/>
            <person name="Chandrabose M.N."/>
            <person name="Chavez D."/>
            <person name="Clerk-Blankenburg K.P."/>
            <person name="Cree A."/>
            <person name="Dao M."/>
            <person name="Davis C."/>
            <person name="Chacko J."/>
            <person name="Dinh H."/>
            <person name="Dugan-Rocha S."/>
            <person name="Fowler G."/>
            <person name="Garner T.T."/>
            <person name="Garnes J."/>
            <person name="Gnirke A."/>
            <person name="Hawes A."/>
            <person name="Hernandez J."/>
            <person name="Hines S."/>
            <person name="Holder M."/>
            <person name="Hume J."/>
            <person name="Jhangiani S.N."/>
            <person name="Joshi V."/>
            <person name="Khan Z.M."/>
            <person name="Jackson L."/>
            <person name="Kovar C."/>
            <person name="Kowis A."/>
            <person name="Lee S."/>
            <person name="Lewis L.R."/>
            <person name="Margolis J."/>
            <person name="Morgan M."/>
            <person name="Nazareth L.V."/>
            <person name="Nguyen N."/>
            <person name="Okwuonu G."/>
            <person name="Parker D."/>
            <person name="Richards S."/>
            <person name="Ruiz S.J."/>
            <person name="Santibanez J."/>
            <person name="Savard J."/>
            <person name="Scherer S.E."/>
            <person name="Schneider B."/>
            <person name="Sodergren E."/>
            <person name="Tautz D."/>
            <person name="Vattahil S."/>
            <person name="Villasana D."/>
            <person name="White C.S."/>
            <person name="Wright R."/>
            <person name="Park Y."/>
            <person name="Beeman R.W."/>
            <person name="Lord J."/>
            <person name="Oppert B."/>
            <person name="Lorenzen M."/>
            <person name="Brown S."/>
            <person name="Wang L."/>
            <person name="Savard J."/>
            <person name="Tautz D."/>
            <person name="Richards S."/>
            <person name="Weinstock G."/>
            <person name="Gibbs R.A."/>
            <person name="Liu Y."/>
            <person name="Worley K."/>
            <person name="Weinstock G."/>
            <person name="Elsik C.G."/>
            <person name="Reese J.T."/>
            <person name="Elhaik E."/>
            <person name="Landan G."/>
            <person name="Graur D."/>
            <person name="Arensburger P."/>
            <person name="Atkinson P."/>
            <person name="Beeman R.W."/>
            <person name="Beidler J."/>
            <person name="Brown S.J."/>
            <person name="Demuth J.P."/>
            <person name="Drury D.W."/>
            <person name="Du Y.Z."/>
            <person name="Fujiwara H."/>
            <person name="Lorenzen M."/>
            <person name="Maselli V."/>
            <person name="Osanai M."/>
            <person name="Park Y."/>
            <person name="Robertson H.M."/>
            <person name="Tu Z."/>
            <person name="Wang J.J."/>
            <person name="Wang S."/>
            <person name="Richards S."/>
            <person name="Song H."/>
            <person name="Zhang L."/>
            <person name="Sodergren E."/>
            <person name="Werner D."/>
            <person name="Stanke M."/>
            <person name="Morgenstern B."/>
            <person name="Solovyev V."/>
            <person name="Kosarev P."/>
            <person name="Brown G."/>
            <person name="Chen H.C."/>
            <person name="Ermolaeva O."/>
            <person name="Hlavina W."/>
            <person name="Kapustin Y."/>
            <person name="Kiryutin B."/>
            <person name="Kitts P."/>
            <person name="Maglott D."/>
            <person name="Pruitt K."/>
            <person name="Sapojnikov V."/>
            <person name="Souvorov A."/>
            <person name="Mackey A.J."/>
            <person name="Waterhouse R.M."/>
            <person name="Wyder S."/>
            <person name="Zdobnov E.M."/>
            <person name="Zdobnov E.M."/>
            <person name="Wyder S."/>
            <person name="Kriventseva E.V."/>
            <person name="Kadowaki T."/>
            <person name="Bork P."/>
            <person name="Aranda M."/>
            <person name="Bao R."/>
            <person name="Beermann A."/>
            <person name="Berns N."/>
            <person name="Bolognesi R."/>
            <person name="Bonneton F."/>
            <person name="Bopp D."/>
            <person name="Brown S.J."/>
            <person name="Bucher G."/>
            <person name="Butts T."/>
            <person name="Chaumot A."/>
            <person name="Denell R.E."/>
            <person name="Ferrier D.E."/>
            <person name="Friedrich M."/>
            <person name="Gordon C.M."/>
            <person name="Jindra M."/>
            <person name="Klingler M."/>
            <person name="Lan Q."/>
            <person name="Lattorff H.M."/>
            <person name="Laudet V."/>
            <person name="von Levetsow C."/>
            <person name="Liu Z."/>
            <person name="Lutz R."/>
            <person name="Lynch J.A."/>
            <person name="da Fonseca R.N."/>
            <person name="Posnien N."/>
            <person name="Reuter R."/>
            <person name="Roth S."/>
            <person name="Savard J."/>
            <person name="Schinko J.B."/>
            <person name="Schmitt C."/>
            <person name="Schoppmeier M."/>
            <person name="Schroder R."/>
            <person name="Shippy T.D."/>
            <person name="Simonnet F."/>
            <person name="Marques-Souza H."/>
            <person name="Tautz D."/>
            <person name="Tomoyasu Y."/>
            <person name="Trauner J."/>
            <person name="Van der Zee M."/>
            <person name="Vervoort M."/>
            <person name="Wittkopp N."/>
            <person name="Wimmer E.A."/>
            <person name="Yang X."/>
            <person name="Jones A.K."/>
            <person name="Sattelle D.B."/>
            <person name="Ebert P.R."/>
            <person name="Nelson D."/>
            <person name="Scott J.G."/>
            <person name="Beeman R.W."/>
            <person name="Muthukrishnan S."/>
            <person name="Kramer K.J."/>
            <person name="Arakane Y."/>
            <person name="Beeman R.W."/>
            <person name="Zhu Q."/>
            <person name="Hogenkamp D."/>
            <person name="Dixit R."/>
            <person name="Oppert B."/>
            <person name="Jiang H."/>
            <person name="Zou Z."/>
            <person name="Marshall J."/>
            <person name="Elpidina E."/>
            <person name="Vinokurov K."/>
            <person name="Oppert C."/>
            <person name="Zou Z."/>
            <person name="Evans J."/>
            <person name="Lu Z."/>
            <person name="Zhao P."/>
            <person name="Sumathipala N."/>
            <person name="Altincicek B."/>
            <person name="Vilcinskas A."/>
            <person name="Williams M."/>
            <person name="Hultmark D."/>
            <person name="Hetru C."/>
            <person name="Jiang H."/>
            <person name="Grimmelikhuijzen C.J."/>
            <person name="Hauser F."/>
            <person name="Cazzamali G."/>
            <person name="Williamson M."/>
            <person name="Park Y."/>
            <person name="Li B."/>
            <person name="Tanaka Y."/>
            <person name="Predel R."/>
            <person name="Neupert S."/>
            <person name="Schachtner J."/>
            <person name="Verleyen P."/>
            <person name="Raible F."/>
            <person name="Bork P."/>
            <person name="Friedrich M."/>
            <person name="Walden K.K."/>
            <person name="Robertson H.M."/>
            <person name="Angeli S."/>
            <person name="Foret S."/>
            <person name="Bucher G."/>
            <person name="Schuetz S."/>
            <person name="Maleszka R."/>
            <person name="Wimmer E.A."/>
            <person name="Beeman R.W."/>
            <person name="Lorenzen M."/>
            <person name="Tomoyasu Y."/>
            <person name="Miller S.C."/>
            <person name="Grossmann D."/>
            <person name="Bucher G."/>
        </authorList>
    </citation>
    <scope>NUCLEOTIDE SEQUENCE [LARGE SCALE GENOMIC DNA]</scope>
    <source>
        <strain evidence="1 2">Georgia GA2</strain>
    </source>
</reference>
<gene>
    <name evidence="1" type="primary">GLEAN_15611</name>
    <name evidence="1" type="ORF">TcasGA2_TC015611</name>
</gene>
<reference evidence="1 2" key="2">
    <citation type="journal article" date="2010" name="Nucleic Acids Res.">
        <title>BeetleBase in 2010: revisions to provide comprehensive genomic information for Tribolium castaneum.</title>
        <authorList>
            <person name="Kim H.S."/>
            <person name="Murphy T."/>
            <person name="Xia J."/>
            <person name="Caragea D."/>
            <person name="Park Y."/>
            <person name="Beeman R.W."/>
            <person name="Lorenzen M.D."/>
            <person name="Butcher S."/>
            <person name="Manak J.R."/>
            <person name="Brown S.J."/>
        </authorList>
    </citation>
    <scope>GENOME REANNOTATION</scope>
    <source>
        <strain evidence="1 2">Georgia GA2</strain>
    </source>
</reference>
<protein>
    <submittedName>
        <fullName evidence="1">Uncharacterized protein</fullName>
    </submittedName>
</protein>
<evidence type="ECO:0000313" key="2">
    <source>
        <dbReference type="Proteomes" id="UP000007266"/>
    </source>
</evidence>
<organism evidence="1 2">
    <name type="scientific">Tribolium castaneum</name>
    <name type="common">Red flour beetle</name>
    <dbReference type="NCBI Taxonomy" id="7070"/>
    <lineage>
        <taxon>Eukaryota</taxon>
        <taxon>Metazoa</taxon>
        <taxon>Ecdysozoa</taxon>
        <taxon>Arthropoda</taxon>
        <taxon>Hexapoda</taxon>
        <taxon>Insecta</taxon>
        <taxon>Pterygota</taxon>
        <taxon>Neoptera</taxon>
        <taxon>Endopterygota</taxon>
        <taxon>Coleoptera</taxon>
        <taxon>Polyphaga</taxon>
        <taxon>Cucujiformia</taxon>
        <taxon>Tenebrionidae</taxon>
        <taxon>Tenebrionidae incertae sedis</taxon>
        <taxon>Tribolium</taxon>
    </lineage>
</organism>
<dbReference type="EMBL" id="KQ971345">
    <property type="protein sequence ID" value="EFA05434.1"/>
    <property type="molecule type" value="Genomic_DNA"/>
</dbReference>
<dbReference type="HOGENOM" id="CLU_2295221_0_0_1"/>
<evidence type="ECO:0000313" key="1">
    <source>
        <dbReference type="EMBL" id="EFA05434.1"/>
    </source>
</evidence>
<proteinExistence type="predicted"/>